<dbReference type="KEGG" id="obj:EIO64_17005"/>
<dbReference type="EMBL" id="CP034413">
    <property type="protein sequence ID" value="QCI60695.1"/>
    <property type="molecule type" value="Genomic_DNA"/>
</dbReference>
<feature type="region of interest" description="Disordered" evidence="1">
    <location>
        <begin position="63"/>
        <end position="122"/>
    </location>
</feature>
<sequence length="204" mass="23519">MERDQFTFYRSFWEALKVLPKKDQLPFVTAICTYVFEGESKPLTGQASASFLLVKPILDKASKKAANGKRGGSKPKANRKQTESNIEGEIEVEGEVEREEENENDSYTPPTPSSRGKRFSPPTVDEVRAYCQERNNGVDPESFVAFYASKGWKIGQSPMKDWKQAVITWEKRRKQEGKEKPTAQSMNDETWKYIREMYHHKEEP</sequence>
<protein>
    <recommendedName>
        <fullName evidence="2">DUF6291 domain-containing protein</fullName>
    </recommendedName>
</protein>
<feature type="domain" description="DUF6291" evidence="2">
    <location>
        <begin position="6"/>
        <end position="74"/>
    </location>
</feature>
<proteinExistence type="predicted"/>
<dbReference type="KEGG" id="obj:EIO64_07710"/>
<evidence type="ECO:0000256" key="1">
    <source>
        <dbReference type="SAM" id="MobiDB-lite"/>
    </source>
</evidence>
<keyword evidence="5" id="KW-1185">Reference proteome</keyword>
<reference evidence="4" key="2">
    <citation type="journal article" date="2020" name="Int. J. Syst. Evol. Microbiol.">
        <title>Dysosmobacter welbionis gen. nov., sp. nov., isolated from human faeces and emended description of the genus Oscillibacter.</title>
        <authorList>
            <person name="Le Roy T."/>
            <person name="Van der Smissen P."/>
            <person name="Paquot A."/>
            <person name="Delzenne N."/>
            <person name="Muccioli G.G."/>
            <person name="Collet J.F."/>
            <person name="Cani P.D."/>
        </authorList>
    </citation>
    <scope>NUCLEOTIDE SEQUENCE</scope>
    <source>
        <strain evidence="4">J115</strain>
    </source>
</reference>
<gene>
    <name evidence="3" type="ORF">EIO64_07710</name>
    <name evidence="4" type="ORF">EIO64_17005</name>
</gene>
<accession>A0A4D7AS84</accession>
<reference evidence="4" key="3">
    <citation type="submission" date="2021-06" db="EMBL/GenBank/DDBJ databases">
        <authorList>
            <person name="Le Roy T."/>
            <person name="Van der Smissen P."/>
            <person name="Delzenne N."/>
            <person name="Muccioli G."/>
            <person name="Collet J.F."/>
            <person name="Cani P.D."/>
        </authorList>
    </citation>
    <scope>NUCLEOTIDE SEQUENCE</scope>
    <source>
        <strain evidence="4">J115</strain>
    </source>
</reference>
<dbReference type="AlphaFoldDB" id="A0A4D7AS84"/>
<dbReference type="Pfam" id="PF19808">
    <property type="entry name" value="DUF6291"/>
    <property type="match status" value="1"/>
</dbReference>
<evidence type="ECO:0000259" key="2">
    <source>
        <dbReference type="Pfam" id="PF19808"/>
    </source>
</evidence>
<evidence type="ECO:0000313" key="5">
    <source>
        <dbReference type="Proteomes" id="UP000298642"/>
    </source>
</evidence>
<name>A0A4D7AS84_9FIRM</name>
<reference evidence="5" key="1">
    <citation type="submission" date="2018-12" db="EMBL/GenBank/DDBJ databases">
        <title>Dusodibacter welbiota gen. nov., sp. nov., isolated from human faeces and emended description of the Oscillibacter genus.</title>
        <authorList>
            <person name="Le Roy T."/>
            <person name="Van der Smissen P."/>
            <person name="Delzenne N."/>
            <person name="Muccioli G."/>
            <person name="Collet J.F."/>
            <person name="Cani P.D."/>
        </authorList>
    </citation>
    <scope>NUCLEOTIDE SEQUENCE [LARGE SCALE GENOMIC DNA]</scope>
    <source>
        <strain evidence="5">J115</strain>
    </source>
</reference>
<dbReference type="Proteomes" id="UP000298642">
    <property type="component" value="Chromosome"/>
</dbReference>
<evidence type="ECO:0000313" key="3">
    <source>
        <dbReference type="EMBL" id="QCI59120.1"/>
    </source>
</evidence>
<feature type="compositionally biased region" description="Acidic residues" evidence="1">
    <location>
        <begin position="86"/>
        <end position="104"/>
    </location>
</feature>
<evidence type="ECO:0000313" key="4">
    <source>
        <dbReference type="EMBL" id="QCI60695.1"/>
    </source>
</evidence>
<dbReference type="RefSeq" id="WP_136891134.1">
    <property type="nucleotide sequence ID" value="NZ_CP034413.3"/>
</dbReference>
<dbReference type="InterPro" id="IPR046258">
    <property type="entry name" value="DUF6291"/>
</dbReference>
<dbReference type="EMBL" id="CP034413">
    <property type="protein sequence ID" value="QCI59120.1"/>
    <property type="molecule type" value="Genomic_DNA"/>
</dbReference>
<organism evidence="4 5">
    <name type="scientific">Dysosmobacter welbionis</name>
    <dbReference type="NCBI Taxonomy" id="2093857"/>
    <lineage>
        <taxon>Bacteria</taxon>
        <taxon>Bacillati</taxon>
        <taxon>Bacillota</taxon>
        <taxon>Clostridia</taxon>
        <taxon>Eubacteriales</taxon>
        <taxon>Oscillospiraceae</taxon>
        <taxon>Dysosmobacter</taxon>
    </lineage>
</organism>